<dbReference type="EMBL" id="HBUF01116057">
    <property type="protein sequence ID" value="CAG6641181.1"/>
    <property type="molecule type" value="Transcribed_RNA"/>
</dbReference>
<name>A0A8D8QZI6_9HEMI</name>
<dbReference type="EMBL" id="HBUF01613028">
    <property type="protein sequence ID" value="CAG6779169.1"/>
    <property type="molecule type" value="Transcribed_RNA"/>
</dbReference>
<accession>A0A8D8QZI6</accession>
<dbReference type="EMBL" id="HBUF01613026">
    <property type="protein sequence ID" value="CAG6779167.1"/>
    <property type="molecule type" value="Transcribed_RNA"/>
</dbReference>
<protein>
    <submittedName>
        <fullName evidence="1">Uncharacterized protein</fullName>
    </submittedName>
</protein>
<evidence type="ECO:0000313" key="1">
    <source>
        <dbReference type="EMBL" id="CAG6641181.1"/>
    </source>
</evidence>
<sequence length="142" mass="15724">MIARIKNGLLVGGTVAWSGDTVIIALQQWVGHLVAVVVGVAAAGRRRWIGVPVLCHVVHGRVTSCLGGGYSVSFYKDGRDLFVIGRLKVSYIGPDNVDEFLFGRIWPQGETLTHTTHLAMTLFGRRIYRYFLESSWCGFIML</sequence>
<organism evidence="1">
    <name type="scientific">Cacopsylla melanoneura</name>
    <dbReference type="NCBI Taxonomy" id="428564"/>
    <lineage>
        <taxon>Eukaryota</taxon>
        <taxon>Metazoa</taxon>
        <taxon>Ecdysozoa</taxon>
        <taxon>Arthropoda</taxon>
        <taxon>Hexapoda</taxon>
        <taxon>Insecta</taxon>
        <taxon>Pterygota</taxon>
        <taxon>Neoptera</taxon>
        <taxon>Paraneoptera</taxon>
        <taxon>Hemiptera</taxon>
        <taxon>Sternorrhyncha</taxon>
        <taxon>Psylloidea</taxon>
        <taxon>Psyllidae</taxon>
        <taxon>Psyllinae</taxon>
        <taxon>Cacopsylla</taxon>
    </lineage>
</organism>
<dbReference type="EMBL" id="HBUF01116056">
    <property type="protein sequence ID" value="CAG6641180.1"/>
    <property type="molecule type" value="Transcribed_RNA"/>
</dbReference>
<dbReference type="AlphaFoldDB" id="A0A8D8QZI6"/>
<reference evidence="1" key="1">
    <citation type="submission" date="2021-05" db="EMBL/GenBank/DDBJ databases">
        <authorList>
            <person name="Alioto T."/>
            <person name="Alioto T."/>
            <person name="Gomez Garrido J."/>
        </authorList>
    </citation>
    <scope>NUCLEOTIDE SEQUENCE</scope>
</reference>
<proteinExistence type="predicted"/>